<comment type="catalytic activity">
    <reaction evidence="20">
        <text>10-formyltetrahydrofolyl-(gamma-L-Glu)(n) + L-glutamate + ATP = 10-formyltetrahydrofolyl-(gamma-L-Glu)(n+1) + ADP + phosphate + H(+)</text>
        <dbReference type="Rhea" id="RHEA:51904"/>
        <dbReference type="Rhea" id="RHEA-COMP:13088"/>
        <dbReference type="Rhea" id="RHEA-COMP:14300"/>
        <dbReference type="ChEBI" id="CHEBI:15378"/>
        <dbReference type="ChEBI" id="CHEBI:29985"/>
        <dbReference type="ChEBI" id="CHEBI:30616"/>
        <dbReference type="ChEBI" id="CHEBI:43474"/>
        <dbReference type="ChEBI" id="CHEBI:134413"/>
        <dbReference type="ChEBI" id="CHEBI:456216"/>
        <dbReference type="EC" id="6.3.2.17"/>
    </reaction>
</comment>
<evidence type="ECO:0000256" key="13">
    <source>
        <dbReference type="ARBA" id="ARBA00022840"/>
    </source>
</evidence>
<dbReference type="GO" id="GO:0046656">
    <property type="term" value="P:folic acid biosynthetic process"/>
    <property type="evidence" value="ECO:0007669"/>
    <property type="project" value="UniProtKB-KW"/>
</dbReference>
<evidence type="ECO:0000256" key="16">
    <source>
        <dbReference type="ARBA" id="ARBA00030048"/>
    </source>
</evidence>
<protein>
    <recommendedName>
        <fullName evidence="9">Dihydrofolate synthase/folylpolyglutamate synthase</fullName>
        <ecNumber evidence="7">6.3.2.12</ecNumber>
        <ecNumber evidence="8">6.3.2.17</ecNumber>
    </recommendedName>
    <alternativeName>
        <fullName evidence="18">Folylpoly-gamma-glutamate synthetase-dihydrofolate synthetase</fullName>
    </alternativeName>
    <alternativeName>
        <fullName evidence="16">Folylpolyglutamate synthetase</fullName>
    </alternativeName>
    <alternativeName>
        <fullName evidence="17">Tetrahydrofolylpolyglutamate synthase</fullName>
    </alternativeName>
</protein>
<dbReference type="PANTHER" id="PTHR11136:SF0">
    <property type="entry name" value="DIHYDROFOLATE SYNTHETASE-RELATED"/>
    <property type="match status" value="1"/>
</dbReference>
<dbReference type="Gene3D" id="3.90.190.20">
    <property type="entry name" value="Mur ligase, C-terminal domain"/>
    <property type="match status" value="1"/>
</dbReference>
<evidence type="ECO:0000256" key="14">
    <source>
        <dbReference type="ARBA" id="ARBA00022842"/>
    </source>
</evidence>
<evidence type="ECO:0000256" key="12">
    <source>
        <dbReference type="ARBA" id="ARBA00022741"/>
    </source>
</evidence>
<evidence type="ECO:0000256" key="22">
    <source>
        <dbReference type="ARBA" id="ARBA00049161"/>
    </source>
</evidence>
<comment type="caution">
    <text evidence="26">The sequence shown here is derived from an EMBL/GenBank/DDBJ whole genome shotgun (WGS) entry which is preliminary data.</text>
</comment>
<comment type="catalytic activity">
    <reaction evidence="21">
        <text>(6R)-5,10-methylenetetrahydrofolyl-(gamma-L-Glu)(n) + L-glutamate + ATP = (6R)-5,10-methylenetetrahydrofolyl-(gamma-L-Glu)(n+1) + ADP + phosphate + H(+)</text>
        <dbReference type="Rhea" id="RHEA:51912"/>
        <dbReference type="Rhea" id="RHEA-COMP:13257"/>
        <dbReference type="Rhea" id="RHEA-COMP:13258"/>
        <dbReference type="ChEBI" id="CHEBI:15378"/>
        <dbReference type="ChEBI" id="CHEBI:29985"/>
        <dbReference type="ChEBI" id="CHEBI:30616"/>
        <dbReference type="ChEBI" id="CHEBI:43474"/>
        <dbReference type="ChEBI" id="CHEBI:136572"/>
        <dbReference type="ChEBI" id="CHEBI:456216"/>
        <dbReference type="EC" id="6.3.2.17"/>
    </reaction>
</comment>
<dbReference type="InterPro" id="IPR018109">
    <property type="entry name" value="Folylpolyglutamate_synth_CS"/>
</dbReference>
<dbReference type="Pfam" id="PF08245">
    <property type="entry name" value="Mur_ligase_M"/>
    <property type="match status" value="1"/>
</dbReference>
<dbReference type="NCBIfam" id="TIGR01499">
    <property type="entry name" value="folC"/>
    <property type="match status" value="1"/>
</dbReference>
<feature type="domain" description="Mur ligase C-terminal" evidence="24">
    <location>
        <begin position="306"/>
        <end position="419"/>
    </location>
</feature>
<dbReference type="PANTHER" id="PTHR11136">
    <property type="entry name" value="FOLYLPOLYGLUTAMATE SYNTHASE-RELATED"/>
    <property type="match status" value="1"/>
</dbReference>
<evidence type="ECO:0000256" key="7">
    <source>
        <dbReference type="ARBA" id="ARBA00013023"/>
    </source>
</evidence>
<evidence type="ECO:0000259" key="25">
    <source>
        <dbReference type="Pfam" id="PF08245"/>
    </source>
</evidence>
<dbReference type="GO" id="GO:0008841">
    <property type="term" value="F:dihydrofolate synthase activity"/>
    <property type="evidence" value="ECO:0007669"/>
    <property type="project" value="UniProtKB-EC"/>
</dbReference>
<keyword evidence="11" id="KW-0479">Metal-binding</keyword>
<evidence type="ECO:0000256" key="8">
    <source>
        <dbReference type="ARBA" id="ARBA00013025"/>
    </source>
</evidence>
<gene>
    <name evidence="26" type="ORF">DPV93_03270</name>
</gene>
<comment type="pathway">
    <text evidence="3">Cofactor biosynthesis; tetrahydrofolate biosynthesis; 7,8-dihydrofolate from 2-amino-4-hydroxy-6-hydroxymethyl-7,8-dihydropteridine diphosphate and 4-aminobenzoate: step 2/2.</text>
</comment>
<dbReference type="InterPro" id="IPR036565">
    <property type="entry name" value="Mur-like_cat_sf"/>
</dbReference>
<comment type="catalytic activity">
    <reaction evidence="22">
        <text>7,8-dihydropteroate + L-glutamate + ATP = 7,8-dihydrofolate + ADP + phosphate + H(+)</text>
        <dbReference type="Rhea" id="RHEA:23584"/>
        <dbReference type="ChEBI" id="CHEBI:15378"/>
        <dbReference type="ChEBI" id="CHEBI:17839"/>
        <dbReference type="ChEBI" id="CHEBI:29985"/>
        <dbReference type="ChEBI" id="CHEBI:30616"/>
        <dbReference type="ChEBI" id="CHEBI:43474"/>
        <dbReference type="ChEBI" id="CHEBI:57451"/>
        <dbReference type="ChEBI" id="CHEBI:456216"/>
        <dbReference type="EC" id="6.3.2.12"/>
    </reaction>
</comment>
<dbReference type="Gene3D" id="3.40.1190.10">
    <property type="entry name" value="Mur-like, catalytic domain"/>
    <property type="match status" value="1"/>
</dbReference>
<dbReference type="EC" id="6.3.2.12" evidence="7"/>
<dbReference type="STRING" id="1035839.GCA_000238795_00557"/>
<evidence type="ECO:0000256" key="2">
    <source>
        <dbReference type="ARBA" id="ARBA00002714"/>
    </source>
</evidence>
<dbReference type="SUPFAM" id="SSF53623">
    <property type="entry name" value="MurD-like peptide ligases, catalytic domain"/>
    <property type="match status" value="1"/>
</dbReference>
<keyword evidence="13 23" id="KW-0067">ATP-binding</keyword>
<evidence type="ECO:0000256" key="19">
    <source>
        <dbReference type="ARBA" id="ARBA00047493"/>
    </source>
</evidence>
<dbReference type="GO" id="GO:0004326">
    <property type="term" value="F:tetrahydrofolylpolyglutamate synthase activity"/>
    <property type="evidence" value="ECO:0007669"/>
    <property type="project" value="UniProtKB-EC"/>
</dbReference>
<comment type="catalytic activity">
    <reaction evidence="19">
        <text>(6S)-5,6,7,8-tetrahydrofolyl-(gamma-L-Glu)(n) + L-glutamate + ATP = (6S)-5,6,7,8-tetrahydrofolyl-(gamma-L-Glu)(n+1) + ADP + phosphate + H(+)</text>
        <dbReference type="Rhea" id="RHEA:10580"/>
        <dbReference type="Rhea" id="RHEA-COMP:14738"/>
        <dbReference type="Rhea" id="RHEA-COMP:14740"/>
        <dbReference type="ChEBI" id="CHEBI:15378"/>
        <dbReference type="ChEBI" id="CHEBI:29985"/>
        <dbReference type="ChEBI" id="CHEBI:30616"/>
        <dbReference type="ChEBI" id="CHEBI:43474"/>
        <dbReference type="ChEBI" id="CHEBI:141005"/>
        <dbReference type="ChEBI" id="CHEBI:456216"/>
        <dbReference type="EC" id="6.3.2.17"/>
    </reaction>
</comment>
<evidence type="ECO:0000313" key="27">
    <source>
        <dbReference type="Proteomes" id="UP000253872"/>
    </source>
</evidence>
<dbReference type="PIRSF" id="PIRSF001563">
    <property type="entry name" value="Folylpolyglu_synth"/>
    <property type="match status" value="1"/>
</dbReference>
<dbReference type="UniPathway" id="UPA00077">
    <property type="reaction ID" value="UER00157"/>
</dbReference>
<evidence type="ECO:0000256" key="10">
    <source>
        <dbReference type="ARBA" id="ARBA00022598"/>
    </source>
</evidence>
<evidence type="ECO:0000256" key="20">
    <source>
        <dbReference type="ARBA" id="ARBA00047808"/>
    </source>
</evidence>
<evidence type="ECO:0000256" key="17">
    <source>
        <dbReference type="ARBA" id="ARBA00030592"/>
    </source>
</evidence>
<evidence type="ECO:0000313" key="26">
    <source>
        <dbReference type="EMBL" id="RDE73122.1"/>
    </source>
</evidence>
<evidence type="ECO:0000256" key="5">
    <source>
        <dbReference type="ARBA" id="ARBA00008276"/>
    </source>
</evidence>
<dbReference type="SUPFAM" id="SSF53244">
    <property type="entry name" value="MurD-like peptide ligases, peptide-binding domain"/>
    <property type="match status" value="1"/>
</dbReference>
<feature type="domain" description="Mur ligase central" evidence="25">
    <location>
        <begin position="54"/>
        <end position="192"/>
    </location>
</feature>
<dbReference type="GO" id="GO:0005737">
    <property type="term" value="C:cytoplasm"/>
    <property type="evidence" value="ECO:0007669"/>
    <property type="project" value="TreeGrafter"/>
</dbReference>
<evidence type="ECO:0000256" key="11">
    <source>
        <dbReference type="ARBA" id="ARBA00022723"/>
    </source>
</evidence>
<keyword evidence="14" id="KW-0460">Magnesium</keyword>
<dbReference type="EMBL" id="QEPN01000002">
    <property type="protein sequence ID" value="RDE73122.1"/>
    <property type="molecule type" value="Genomic_DNA"/>
</dbReference>
<dbReference type="InterPro" id="IPR004101">
    <property type="entry name" value="Mur_ligase_C"/>
</dbReference>
<comment type="function">
    <text evidence="2">Functions in two distinct reactions of the de novo folate biosynthetic pathway. Catalyzes the addition of a glutamate residue to dihydropteroate (7,8-dihydropteroate or H2Pte) to form dihydrofolate (7,8-dihydrofolate monoglutamate or H2Pte-Glu). Also catalyzes successive additions of L-glutamate to tetrahydrofolate or 10-formyltetrahydrofolate or 5,10-methylenetetrahydrofolate, leading to folylpolyglutamate derivatives.</text>
</comment>
<dbReference type="GO" id="GO:0046872">
    <property type="term" value="F:metal ion binding"/>
    <property type="evidence" value="ECO:0007669"/>
    <property type="project" value="UniProtKB-KW"/>
</dbReference>
<keyword evidence="15" id="KW-0289">Folate biosynthesis</keyword>
<dbReference type="EC" id="6.3.2.17" evidence="8"/>
<dbReference type="Pfam" id="PF02875">
    <property type="entry name" value="Mur_ligase_C"/>
    <property type="match status" value="1"/>
</dbReference>
<dbReference type="InterPro" id="IPR001645">
    <property type="entry name" value="Folylpolyglutamate_synth"/>
</dbReference>
<evidence type="ECO:0000259" key="24">
    <source>
        <dbReference type="Pfam" id="PF02875"/>
    </source>
</evidence>
<evidence type="ECO:0000256" key="6">
    <source>
        <dbReference type="ARBA" id="ARBA00011245"/>
    </source>
</evidence>
<dbReference type="AlphaFoldDB" id="A0A369YEC3"/>
<dbReference type="FunFam" id="3.40.1190.10:FF:000004">
    <property type="entry name" value="Dihydrofolate synthase/folylpolyglutamate synthase"/>
    <property type="match status" value="1"/>
</dbReference>
<keyword evidence="10 23" id="KW-0436">Ligase</keyword>
<dbReference type="PROSITE" id="PS01012">
    <property type="entry name" value="FOLYLPOLYGLU_SYNT_2"/>
    <property type="match status" value="1"/>
</dbReference>
<evidence type="ECO:0000256" key="21">
    <source>
        <dbReference type="ARBA" id="ARBA00049035"/>
    </source>
</evidence>
<sequence length="434" mass="48503">MNTQIPPKETDSLACWLNYLEHAHSKPIDMGLERVRSVAEQLDLLQPAPYIITVAGTNGKGSTCRLLEVALMKAGLRVGVYSSPHLIRYNERVCIQGELLPDEWHVKTFAMIQKEKLVSLSYFEFSTLSALALFKQAKLDVVILEVGLGGRLDATNIVDPNFAVITSIDIDHVAFLGDNREVIGREKAGIFRPNIPVVIGEPDCPQSIRDYAIKLQCHAFYRGEDWQIIEKNDRLQWQSNTLCFDNLPQPLIPVPNVGTALAVLTQLPFSMSEQMIMEAIAEAQMPGRFQTLTANDFAHFQGQQPKSRVIIDVGHNPHAARYLASRLQAVKKGKIFAIFSALEDKDLSGIVEPLDQLIDSWYCVGLDCWRGQEAQMVESKLLAVLPQAKTSTYKYIGDAAVKLFSEAKAEDIILVFGSFHTVADFMLWLENSEK</sequence>
<evidence type="ECO:0000256" key="23">
    <source>
        <dbReference type="PIRNR" id="PIRNR001563"/>
    </source>
</evidence>
<evidence type="ECO:0000256" key="4">
    <source>
        <dbReference type="ARBA" id="ARBA00005150"/>
    </source>
</evidence>
<evidence type="ECO:0000256" key="1">
    <source>
        <dbReference type="ARBA" id="ARBA00001946"/>
    </source>
</evidence>
<accession>A0A369YEC3</accession>
<dbReference type="RefSeq" id="WP_111402203.1">
    <property type="nucleotide sequence ID" value="NZ_QEPN01000002.1"/>
</dbReference>
<dbReference type="Proteomes" id="UP000253872">
    <property type="component" value="Unassembled WGS sequence"/>
</dbReference>
<evidence type="ECO:0000256" key="3">
    <source>
        <dbReference type="ARBA" id="ARBA00004799"/>
    </source>
</evidence>
<name>A0A369YEC3_9PAST</name>
<dbReference type="InterPro" id="IPR036615">
    <property type="entry name" value="Mur_ligase_C_dom_sf"/>
</dbReference>
<comment type="subunit">
    <text evidence="6">Monomer.</text>
</comment>
<evidence type="ECO:0000256" key="9">
    <source>
        <dbReference type="ARBA" id="ARBA00019357"/>
    </source>
</evidence>
<evidence type="ECO:0000256" key="18">
    <source>
        <dbReference type="ARBA" id="ARBA00032510"/>
    </source>
</evidence>
<dbReference type="GO" id="GO:0046654">
    <property type="term" value="P:tetrahydrofolate biosynthetic process"/>
    <property type="evidence" value="ECO:0007669"/>
    <property type="project" value="UniProtKB-UniPathway"/>
</dbReference>
<reference evidence="26 27" key="1">
    <citation type="submission" date="2018-05" db="EMBL/GenBank/DDBJ databases">
        <title>Draft Genome Sequences for a Diverse set of 7 Haemophilus Species.</title>
        <authorList>
            <person name="Nichols M."/>
            <person name="Topaz N."/>
            <person name="Wang X."/>
            <person name="Wang X."/>
            <person name="Boxrud D."/>
        </authorList>
    </citation>
    <scope>NUCLEOTIDE SEQUENCE [LARGE SCALE GENOMIC DNA]</scope>
    <source>
        <strain evidence="26 27">C2002001239</strain>
    </source>
</reference>
<dbReference type="GO" id="GO:0005524">
    <property type="term" value="F:ATP binding"/>
    <property type="evidence" value="ECO:0007669"/>
    <property type="project" value="UniProtKB-KW"/>
</dbReference>
<dbReference type="InterPro" id="IPR013221">
    <property type="entry name" value="Mur_ligase_cen"/>
</dbReference>
<comment type="pathway">
    <text evidence="4">Cofactor biosynthesis; tetrahydrofolylpolyglutamate biosynthesis.</text>
</comment>
<comment type="similarity">
    <text evidence="5 23">Belongs to the folylpolyglutamate synthase family.</text>
</comment>
<comment type="cofactor">
    <cofactor evidence="1">
        <name>Mg(2+)</name>
        <dbReference type="ChEBI" id="CHEBI:18420"/>
    </cofactor>
</comment>
<evidence type="ECO:0000256" key="15">
    <source>
        <dbReference type="ARBA" id="ARBA00022909"/>
    </source>
</evidence>
<organism evidence="26 27">
    <name type="scientific">Haemophilus sputorum</name>
    <dbReference type="NCBI Taxonomy" id="1078480"/>
    <lineage>
        <taxon>Bacteria</taxon>
        <taxon>Pseudomonadati</taxon>
        <taxon>Pseudomonadota</taxon>
        <taxon>Gammaproteobacteria</taxon>
        <taxon>Pasteurellales</taxon>
        <taxon>Pasteurellaceae</taxon>
        <taxon>Haemophilus</taxon>
    </lineage>
</organism>
<keyword evidence="12 23" id="KW-0547">Nucleotide-binding</keyword>
<dbReference type="NCBIfam" id="NF008101">
    <property type="entry name" value="PRK10846.1"/>
    <property type="match status" value="1"/>
</dbReference>
<proteinExistence type="inferred from homology"/>